<dbReference type="GO" id="GO:0007156">
    <property type="term" value="P:homophilic cell adhesion via plasma membrane adhesion molecules"/>
    <property type="evidence" value="ECO:0007669"/>
    <property type="project" value="InterPro"/>
</dbReference>
<keyword evidence="5" id="KW-0106">Calcium</keyword>
<dbReference type="PRINTS" id="PR00205">
    <property type="entry name" value="CADHERIN"/>
</dbReference>
<dbReference type="InterPro" id="IPR011050">
    <property type="entry name" value="Pectin_lyase_fold/virulence"/>
</dbReference>
<dbReference type="PANTHER" id="PTHR24027">
    <property type="entry name" value="CADHERIN-23"/>
    <property type="match status" value="1"/>
</dbReference>
<feature type="compositionally biased region" description="Polar residues" evidence="8">
    <location>
        <begin position="1877"/>
        <end position="1890"/>
    </location>
</feature>
<dbReference type="EMBL" id="SJPM01000001">
    <property type="protein sequence ID" value="TWU03834.1"/>
    <property type="molecule type" value="Genomic_DNA"/>
</dbReference>
<dbReference type="GO" id="GO:0016342">
    <property type="term" value="C:catenin complex"/>
    <property type="evidence" value="ECO:0007669"/>
    <property type="project" value="TreeGrafter"/>
</dbReference>
<dbReference type="SMART" id="SM00710">
    <property type="entry name" value="PbH1"/>
    <property type="match status" value="6"/>
</dbReference>
<dbReference type="GO" id="GO:0007043">
    <property type="term" value="P:cell-cell junction assembly"/>
    <property type="evidence" value="ECO:0007669"/>
    <property type="project" value="TreeGrafter"/>
</dbReference>
<keyword evidence="11" id="KW-1185">Reference proteome</keyword>
<dbReference type="Pfam" id="PF17963">
    <property type="entry name" value="Big_9"/>
    <property type="match status" value="1"/>
</dbReference>
<dbReference type="Proteomes" id="UP000316213">
    <property type="component" value="Unassembled WGS sequence"/>
</dbReference>
<evidence type="ECO:0000256" key="5">
    <source>
        <dbReference type="ARBA" id="ARBA00022837"/>
    </source>
</evidence>
<evidence type="ECO:0000256" key="4">
    <source>
        <dbReference type="ARBA" id="ARBA00022737"/>
    </source>
</evidence>
<dbReference type="GO" id="GO:0000902">
    <property type="term" value="P:cell morphogenesis"/>
    <property type="evidence" value="ECO:0007669"/>
    <property type="project" value="TreeGrafter"/>
</dbReference>
<dbReference type="GO" id="GO:0034332">
    <property type="term" value="P:adherens junction organization"/>
    <property type="evidence" value="ECO:0007669"/>
    <property type="project" value="TreeGrafter"/>
</dbReference>
<evidence type="ECO:0000256" key="7">
    <source>
        <dbReference type="ARBA" id="ARBA00023136"/>
    </source>
</evidence>
<evidence type="ECO:0000256" key="6">
    <source>
        <dbReference type="ARBA" id="ARBA00022989"/>
    </source>
</evidence>
<feature type="region of interest" description="Disordered" evidence="8">
    <location>
        <begin position="1809"/>
        <end position="1941"/>
    </location>
</feature>
<keyword evidence="7" id="KW-0472">Membrane</keyword>
<dbReference type="InterPro" id="IPR039808">
    <property type="entry name" value="Cadherin"/>
</dbReference>
<feature type="compositionally biased region" description="Low complexity" evidence="8">
    <location>
        <begin position="1848"/>
        <end position="1858"/>
    </location>
</feature>
<dbReference type="InterPro" id="IPR002126">
    <property type="entry name" value="Cadherin-like_dom"/>
</dbReference>
<dbReference type="Pfam" id="PF00028">
    <property type="entry name" value="Cadherin"/>
    <property type="match status" value="3"/>
</dbReference>
<dbReference type="InterPro" id="IPR006626">
    <property type="entry name" value="PbH1"/>
</dbReference>
<protein>
    <submittedName>
        <fullName evidence="10">Cadherin domain protein</fullName>
    </submittedName>
</protein>
<keyword evidence="4" id="KW-0677">Repeat</keyword>
<dbReference type="GO" id="GO:0044331">
    <property type="term" value="P:cell-cell adhesion mediated by cadherin"/>
    <property type="evidence" value="ECO:0007669"/>
    <property type="project" value="TreeGrafter"/>
</dbReference>
<feature type="compositionally biased region" description="Low complexity" evidence="8">
    <location>
        <begin position="1827"/>
        <end position="1841"/>
    </location>
</feature>
<dbReference type="SUPFAM" id="SSF49313">
    <property type="entry name" value="Cadherin-like"/>
    <property type="match status" value="3"/>
</dbReference>
<evidence type="ECO:0000256" key="3">
    <source>
        <dbReference type="ARBA" id="ARBA00022729"/>
    </source>
</evidence>
<feature type="domain" description="Cadherin" evidence="9">
    <location>
        <begin position="894"/>
        <end position="998"/>
    </location>
</feature>
<dbReference type="Gene3D" id="2.60.40.2700">
    <property type="match status" value="1"/>
</dbReference>
<evidence type="ECO:0000256" key="8">
    <source>
        <dbReference type="SAM" id="MobiDB-lite"/>
    </source>
</evidence>
<evidence type="ECO:0000256" key="2">
    <source>
        <dbReference type="ARBA" id="ARBA00022692"/>
    </source>
</evidence>
<dbReference type="NCBIfam" id="NF041518">
    <property type="entry name" value="choice_anch_Q"/>
    <property type="match status" value="1"/>
</dbReference>
<feature type="compositionally biased region" description="Polar residues" evidence="8">
    <location>
        <begin position="1897"/>
        <end position="1916"/>
    </location>
</feature>
<keyword evidence="6" id="KW-1133">Transmembrane helix</keyword>
<dbReference type="GO" id="GO:0005509">
    <property type="term" value="F:calcium ion binding"/>
    <property type="evidence" value="ECO:0007669"/>
    <property type="project" value="InterPro"/>
</dbReference>
<accession>A0A5C6B098</accession>
<comment type="subcellular location">
    <subcellularLocation>
        <location evidence="1">Membrane</location>
        <topology evidence="1">Single-pass membrane protein</topology>
    </subcellularLocation>
</comment>
<evidence type="ECO:0000313" key="10">
    <source>
        <dbReference type="EMBL" id="TWU03834.1"/>
    </source>
</evidence>
<feature type="domain" description="Cadherin" evidence="9">
    <location>
        <begin position="1523"/>
        <end position="1629"/>
    </location>
</feature>
<sequence>MVFQDHDWLQRFRITTDQLLTKLRREVASDAATVRLGKLEPRLLFSATPIDPALAEPAFVDSQEDAAMVMSVVSEDIQDGAVASTVAGPTSQATDLIIIDSLVPNLQELLDDLNRSRPDASVFILDGNRDGVQQITEILDSHSGLASIHIVSHAEDSAVRLGDAWLGPDNVNAYAGQLAQWQSALSVDADILFYGCDLASESSGREFLESLAALTGADVAASDDDTGHSRYGGDWDLEFTVGMIDSPIAVSESFQESWLGKLAIIQVDTFDDEDNSNATTSLREAVEQANSGDTILLGVGTYEIRFGLIQINEDIRIEGAGAGSTTIARTQNNGRIFETNNTAVVSISGVTIQGGEENNGGGIFVNNDSVLYLSDAVLQDNTSNKGGAIHVHGTAHLNRVLLFNNTSTNDGGAISFHGSNGGSLTNVTISGNTTAGLGGGLWTDSDVTITNSTITNNAAADGGGIYEDDADVEIANSIVVNNSASTTNDDVFGVYISNGHNIIEVIGSATGLAGDIIGDDAGLLALADNGGPFATHAITSTSAALNSGLALGGFTNPGGITTDARGYQRDSQTDIGAFELGWTPELWLTTSNDVASPSGVNGLNAWDKSEIIGLGDPNLSLGSGGTNGTLASKFDLNAFADDGSANMNGFHFVSRNMTIGGANAIELRQGDLLFTTGSESFHSGAVNVSNKDVVLFRPDTVGDYSSGTFSIVLDEMASGNLYAITLVEKTTILGDVILEAGDFLYSNVVTFIANDIYWYQTSDVGDGTTDGVRVKLIDGDDLGISSWTGDIQGIDLIETRITIGGQTLESGTLLVNVTGTQDDVGANGITTTEDDIIAFDLSTTTHGSGTAAGTASILMKASDIGLDSTPGRPNGFSLAYSMPATAAPNVAPTAISLSTTSIDENVNTSGGLSIGSFTTTDADTTETFTYEIVGGVDAALFTIGGANNDELRIDDGLLDHERRSSYQVEVRVRDSASNSLTSVFTIMVNDLNDVAPVITANQVFSVSESAANATVIGTVVATDLDSPGSLTNWTITGGNSEGVFAIDASTGMLRIADNSTLDFENQTTYTLSVRVGDGVSQSSNETIQINVVNVSEVNAVWFSTSSDVSNSGNPDLAAWDQDQIIQLTDPNLNFDPNGGTTSGLLGTTGFKISNFNSGPSARIEGIHAVWSDLTVGTGANQFELRAGDLILTLASDNVTLNSETEPDRTFDKNDVFVFRPTTEGDYTAGNFYHLLDDPLNAGRIRGVSLVENAGGVQVGDTTLAQGTFLLVRDGANEEDRVYTFQADTIGLGSTSGTSQILLEGSGTAETADGGNLGFSERIDAVHIVASDRVIGGTTLLAGDLLLSTYQVNSIAGTAVEDQDVVRLRMTTTRIGGTHSTGSAVVFLDASDIQMQPGSSSEDIDAVTLVEGALANRAVGPIADTNTAANGILETATPGTSVGITAFATDPDTGDTVTYTLDDDASGRFQINTVSGQVTLNDDLNYEAASSHQITVRATSSDTSFRTLAFTIAVLDVNEAPTLELSTDALTLAENTNTSTSITVATLTVNDDALGTEVITLSGADHQKFEVIGNTLRLRANTVLDFETQSTLEVIVSIDDNTVGATPDDSQRFELTITNANDAATGAPVIQGDFVVGQTLSVDTSLIADEDGLGAFNYQWLRGGTEITDAVDSVYTLRPEDVGETIQVEVRFIDGQSNQEGPLTSIATTTVARFNTAPTLNDHQMNAVSGQEIFVPKLVFESLATDPEGDELTAVLVTPPEHGTLNLAANGRFLYKAEDGFIGQVTFQWMASDGSLMSNVATVTINVRPPRILVPNPPTDSPTNPGGESTNTGDSDNSTNSSDNDDTSSENSDTSSSSDETSEAADQATSPIAKINGGESTDGTSTAQTGASGELSLAQPSGTSTNEKTASDQTDIVASSSASNTADASDRSNRSTRTNSMLESTNITRIDNEGAALAWEDMVALTRPGVMWDDLDDRRDQVESQIQGDLIVVGSAGAAASSMTVGVLAWAMRSGFLVSGLIAHMPAWSGVDPLMIMQGVSADGRGADQETLEELMDRQSKAIDSEETAV</sequence>
<dbReference type="GO" id="GO:0045296">
    <property type="term" value="F:cadherin binding"/>
    <property type="evidence" value="ECO:0007669"/>
    <property type="project" value="TreeGrafter"/>
</dbReference>
<dbReference type="GO" id="GO:0016339">
    <property type="term" value="P:calcium-dependent cell-cell adhesion via plasma membrane cell adhesion molecules"/>
    <property type="evidence" value="ECO:0007669"/>
    <property type="project" value="TreeGrafter"/>
</dbReference>
<dbReference type="SMART" id="SM00112">
    <property type="entry name" value="CA"/>
    <property type="match status" value="4"/>
</dbReference>
<dbReference type="Gene3D" id="2.60.40.60">
    <property type="entry name" value="Cadherins"/>
    <property type="match status" value="4"/>
</dbReference>
<proteinExistence type="predicted"/>
<dbReference type="Pfam" id="PF14252">
    <property type="entry name" value="DUF4347"/>
    <property type="match status" value="1"/>
</dbReference>
<gene>
    <name evidence="10" type="ORF">Pla100_07690</name>
</gene>
<evidence type="ECO:0000256" key="1">
    <source>
        <dbReference type="ARBA" id="ARBA00004167"/>
    </source>
</evidence>
<dbReference type="CDD" id="cd11304">
    <property type="entry name" value="Cadherin_repeat"/>
    <property type="match status" value="3"/>
</dbReference>
<dbReference type="GO" id="GO:0005912">
    <property type="term" value="C:adherens junction"/>
    <property type="evidence" value="ECO:0007669"/>
    <property type="project" value="TreeGrafter"/>
</dbReference>
<feature type="domain" description="Cadherin" evidence="9">
    <location>
        <begin position="998"/>
        <end position="1116"/>
    </location>
</feature>
<evidence type="ECO:0000259" key="9">
    <source>
        <dbReference type="PROSITE" id="PS50268"/>
    </source>
</evidence>
<organism evidence="10 11">
    <name type="scientific">Neorhodopirellula pilleata</name>
    <dbReference type="NCBI Taxonomy" id="2714738"/>
    <lineage>
        <taxon>Bacteria</taxon>
        <taxon>Pseudomonadati</taxon>
        <taxon>Planctomycetota</taxon>
        <taxon>Planctomycetia</taxon>
        <taxon>Pirellulales</taxon>
        <taxon>Pirellulaceae</taxon>
        <taxon>Neorhodopirellula</taxon>
    </lineage>
</organism>
<keyword evidence="3" id="KW-0732">Signal</keyword>
<dbReference type="GO" id="GO:0016477">
    <property type="term" value="P:cell migration"/>
    <property type="evidence" value="ECO:0007669"/>
    <property type="project" value="TreeGrafter"/>
</dbReference>
<dbReference type="GO" id="GO:0008013">
    <property type="term" value="F:beta-catenin binding"/>
    <property type="evidence" value="ECO:0007669"/>
    <property type="project" value="TreeGrafter"/>
</dbReference>
<dbReference type="InterPro" id="IPR025592">
    <property type="entry name" value="DUF4347"/>
</dbReference>
<keyword evidence="2" id="KW-0812">Transmembrane</keyword>
<name>A0A5C6B098_9BACT</name>
<dbReference type="PROSITE" id="PS50268">
    <property type="entry name" value="CADHERIN_2"/>
    <property type="match status" value="4"/>
</dbReference>
<dbReference type="SUPFAM" id="SSF51126">
    <property type="entry name" value="Pectin lyase-like"/>
    <property type="match status" value="1"/>
</dbReference>
<reference evidence="10 11" key="1">
    <citation type="submission" date="2019-02" db="EMBL/GenBank/DDBJ databases">
        <title>Deep-cultivation of Planctomycetes and their phenomic and genomic characterization uncovers novel biology.</title>
        <authorList>
            <person name="Wiegand S."/>
            <person name="Jogler M."/>
            <person name="Boedeker C."/>
            <person name="Pinto D."/>
            <person name="Vollmers J."/>
            <person name="Rivas-Marin E."/>
            <person name="Kohn T."/>
            <person name="Peeters S.H."/>
            <person name="Heuer A."/>
            <person name="Rast P."/>
            <person name="Oberbeckmann S."/>
            <person name="Bunk B."/>
            <person name="Jeske O."/>
            <person name="Meyerdierks A."/>
            <person name="Storesund J.E."/>
            <person name="Kallscheuer N."/>
            <person name="Luecker S."/>
            <person name="Lage O.M."/>
            <person name="Pohl T."/>
            <person name="Merkel B.J."/>
            <person name="Hornburger P."/>
            <person name="Mueller R.-W."/>
            <person name="Bruemmer F."/>
            <person name="Labrenz M."/>
            <person name="Spormann A.M."/>
            <person name="Op Den Camp H."/>
            <person name="Overmann J."/>
            <person name="Amann R."/>
            <person name="Jetten M.S.M."/>
            <person name="Mascher T."/>
            <person name="Medema M.H."/>
            <person name="Devos D.P."/>
            <person name="Kaster A.-K."/>
            <person name="Ovreas L."/>
            <person name="Rohde M."/>
            <person name="Galperin M.Y."/>
            <person name="Jogler C."/>
        </authorList>
    </citation>
    <scope>NUCLEOTIDE SEQUENCE [LARGE SCALE GENOMIC DNA]</scope>
    <source>
        <strain evidence="10 11">Pla100</strain>
    </source>
</reference>
<dbReference type="InterPro" id="IPR059226">
    <property type="entry name" value="Choice_anch_Q_dom"/>
</dbReference>
<comment type="caution">
    <text evidence="10">The sequence shown here is derived from an EMBL/GenBank/DDBJ whole genome shotgun (WGS) entry which is preliminary data.</text>
</comment>
<dbReference type="InterPro" id="IPR015919">
    <property type="entry name" value="Cadherin-like_sf"/>
</dbReference>
<feature type="compositionally biased region" description="Low complexity" evidence="8">
    <location>
        <begin position="1917"/>
        <end position="1926"/>
    </location>
</feature>
<evidence type="ECO:0000313" key="11">
    <source>
        <dbReference type="Proteomes" id="UP000316213"/>
    </source>
</evidence>
<feature type="domain" description="Cadherin" evidence="9">
    <location>
        <begin position="1431"/>
        <end position="1522"/>
    </location>
</feature>
<dbReference type="PANTHER" id="PTHR24027:SF422">
    <property type="entry name" value="CADHERIN DOMAIN-CONTAINING PROTEIN"/>
    <property type="match status" value="1"/>
</dbReference>